<organism evidence="7 8">
    <name type="scientific">Kalanchoe fedtschenkoi</name>
    <name type="common">Lavender scallops</name>
    <name type="synonym">South American air plant</name>
    <dbReference type="NCBI Taxonomy" id="63787"/>
    <lineage>
        <taxon>Eukaryota</taxon>
        <taxon>Viridiplantae</taxon>
        <taxon>Streptophyta</taxon>
        <taxon>Embryophyta</taxon>
        <taxon>Tracheophyta</taxon>
        <taxon>Spermatophyta</taxon>
        <taxon>Magnoliopsida</taxon>
        <taxon>eudicotyledons</taxon>
        <taxon>Gunneridae</taxon>
        <taxon>Pentapetalae</taxon>
        <taxon>Saxifragales</taxon>
        <taxon>Crassulaceae</taxon>
        <taxon>Kalanchoe</taxon>
    </lineage>
</organism>
<protein>
    <recommendedName>
        <fullName evidence="6">BHLH domain-containing protein</fullName>
    </recommendedName>
</protein>
<dbReference type="OMA" id="NSVPIYM"/>
<name>A0A7N0UL43_KALFE</name>
<comment type="subcellular location">
    <subcellularLocation>
        <location evidence="1">Nucleus</location>
    </subcellularLocation>
</comment>
<dbReference type="PANTHER" id="PTHR36066:SF2">
    <property type="entry name" value="TRANSCRIPTION FACTOR BHLH145"/>
    <property type="match status" value="1"/>
</dbReference>
<feature type="domain" description="BHLH" evidence="6">
    <location>
        <begin position="308"/>
        <end position="357"/>
    </location>
</feature>
<dbReference type="InterPro" id="IPR037546">
    <property type="entry name" value="SAC51-like"/>
</dbReference>
<keyword evidence="8" id="KW-1185">Reference proteome</keyword>
<dbReference type="AlphaFoldDB" id="A0A7N0UL43"/>
<dbReference type="Gramene" id="Kaladp0071s0323.1.v1.1">
    <property type="protein sequence ID" value="Kaladp0071s0323.1.v1.1.CDS.1"/>
    <property type="gene ID" value="Kaladp0071s0323.v1.1"/>
</dbReference>
<proteinExistence type="predicted"/>
<accession>A0A7N0UL43</accession>
<dbReference type="Proteomes" id="UP000594263">
    <property type="component" value="Unplaced"/>
</dbReference>
<feature type="region of interest" description="Disordered" evidence="5">
    <location>
        <begin position="217"/>
        <end position="247"/>
    </location>
</feature>
<dbReference type="EnsemblPlants" id="Kaladp0071s0323.1.v1.1">
    <property type="protein sequence ID" value="Kaladp0071s0323.1.v1.1.CDS.1"/>
    <property type="gene ID" value="Kaladp0071s0323.v1.1"/>
</dbReference>
<evidence type="ECO:0000256" key="3">
    <source>
        <dbReference type="ARBA" id="ARBA00023163"/>
    </source>
</evidence>
<evidence type="ECO:0000256" key="1">
    <source>
        <dbReference type="ARBA" id="ARBA00004123"/>
    </source>
</evidence>
<evidence type="ECO:0000259" key="6">
    <source>
        <dbReference type="PROSITE" id="PS50888"/>
    </source>
</evidence>
<keyword evidence="4" id="KW-0539">Nucleus</keyword>
<keyword evidence="3" id="KW-0804">Transcription</keyword>
<dbReference type="PROSITE" id="PS50888">
    <property type="entry name" value="BHLH"/>
    <property type="match status" value="1"/>
</dbReference>
<keyword evidence="2" id="KW-0805">Transcription regulation</keyword>
<dbReference type="GO" id="GO:0046983">
    <property type="term" value="F:protein dimerization activity"/>
    <property type="evidence" value="ECO:0007669"/>
    <property type="project" value="InterPro"/>
</dbReference>
<reference evidence="7" key="1">
    <citation type="submission" date="2021-01" db="UniProtKB">
        <authorList>
            <consortium name="EnsemblPlants"/>
        </authorList>
    </citation>
    <scope>IDENTIFICATION</scope>
</reference>
<feature type="compositionally biased region" description="Acidic residues" evidence="5">
    <location>
        <begin position="218"/>
        <end position="231"/>
    </location>
</feature>
<evidence type="ECO:0000313" key="8">
    <source>
        <dbReference type="Proteomes" id="UP000594263"/>
    </source>
</evidence>
<evidence type="ECO:0000256" key="4">
    <source>
        <dbReference type="ARBA" id="ARBA00023242"/>
    </source>
</evidence>
<dbReference type="InterPro" id="IPR011598">
    <property type="entry name" value="bHLH_dom"/>
</dbReference>
<evidence type="ECO:0000256" key="2">
    <source>
        <dbReference type="ARBA" id="ARBA00023015"/>
    </source>
</evidence>
<evidence type="ECO:0000256" key="5">
    <source>
        <dbReference type="SAM" id="MobiDB-lite"/>
    </source>
</evidence>
<sequence length="369" mass="41246">MGEDCGSCPHQWHIDGQPPDFNSVSAWWTQPYLGMHKHLSNYMDPWHETVAANTSFSVSTLAEPPQPRIGHTEPHGWFYCLPNFRHAMFPPPDFVNKKQSLIEPQANGKKDGNPATGPQFQQKQFLVFDQTGDQTTMIFSSGVGAPPMHYLSPWKKKQAGMSVFHPEQEGRKGPVIGKSDTILLDNFINTNEFDEDHEIDVQGDMHEDTEELNALMYSDDDTDGDDDEDEVTSTGHSPSTLTSNEKHYELTGIREEVASSDEEPTKRRKLFHGGNGISQTEGLITLNCGTFGFDDVTESHYVRVCDSGKTTSLSGKKRARKDLVRETVRTLQSMIPDGKGVTAIEVIDEAINFLLSLKRKAYSLGYDSM</sequence>
<dbReference type="GO" id="GO:0005634">
    <property type="term" value="C:nucleus"/>
    <property type="evidence" value="ECO:0007669"/>
    <property type="project" value="UniProtKB-SubCell"/>
</dbReference>
<dbReference type="PANTHER" id="PTHR36066">
    <property type="entry name" value="TRANSCRIPTION FACTOR BHLH145"/>
    <property type="match status" value="1"/>
</dbReference>
<evidence type="ECO:0000313" key="7">
    <source>
        <dbReference type="EnsemblPlants" id="Kaladp0071s0323.1.v1.1.CDS.1"/>
    </source>
</evidence>